<dbReference type="STRING" id="206506.AAV32_08630"/>
<accession>A0A171KSY7</accession>
<reference evidence="1 2" key="1">
    <citation type="submission" date="2015-04" db="EMBL/GenBank/DDBJ databases">
        <title>Genome sequence of Kerstersia gyiorum CG1.</title>
        <authorList>
            <person name="Greninger A.L."/>
            <person name="Kozyreva V."/>
            <person name="Chaturvedi V."/>
        </authorList>
    </citation>
    <scope>NUCLEOTIDE SEQUENCE [LARGE SCALE GENOMIC DNA]</scope>
    <source>
        <strain evidence="1 2">CG1</strain>
    </source>
</reference>
<evidence type="ECO:0000313" key="2">
    <source>
        <dbReference type="Proteomes" id="UP000078084"/>
    </source>
</evidence>
<dbReference type="Gene3D" id="3.40.50.720">
    <property type="entry name" value="NAD(P)-binding Rossmann-like Domain"/>
    <property type="match status" value="1"/>
</dbReference>
<sequence length="333" mass="34685">MNSFLIIGGYGTVGTEAAKLVRQFQPGLPLALAGRDANKAQAAAAAIGNAAGVAVDTRRPDLGLSPDLQISGIAVLTNDLSTHPAKYAVRHGIPYTSIATQLTKLAPKLAVQVDGCARAASLMQDTNFAGVLVLVALSLMQRFSRIDRIEIGAVMDDQDLGGPNSQSDVDDFADKAPGFLLEAGAWVQPDAEQGSRRFTLLDGTSYLGGSFPSFDVPELAAASEAPAIRLDFVLDQTPGRRDTGQPSVEIVYEIAGQLSDGEGTRLKAQLSHPLGQTVLTGIGVAVAIESLLGLAGGAAPAPGLYLPSTLIEPAHMIQRLQEAGAQLRVQIDN</sequence>
<comment type="caution">
    <text evidence="1">The sequence shown here is derived from an EMBL/GenBank/DDBJ whole genome shotgun (WGS) entry which is preliminary data.</text>
</comment>
<dbReference type="SUPFAM" id="SSF51735">
    <property type="entry name" value="NAD(P)-binding Rossmann-fold domains"/>
    <property type="match status" value="1"/>
</dbReference>
<keyword evidence="2" id="KW-1185">Reference proteome</keyword>
<proteinExistence type="predicted"/>
<organism evidence="1 2">
    <name type="scientific">Kerstersia gyiorum</name>
    <dbReference type="NCBI Taxonomy" id="206506"/>
    <lineage>
        <taxon>Bacteria</taxon>
        <taxon>Pseudomonadati</taxon>
        <taxon>Pseudomonadota</taxon>
        <taxon>Betaproteobacteria</taxon>
        <taxon>Burkholderiales</taxon>
        <taxon>Alcaligenaceae</taxon>
        <taxon>Kerstersia</taxon>
    </lineage>
</organism>
<dbReference type="AlphaFoldDB" id="A0A171KSY7"/>
<dbReference type="InterPro" id="IPR036291">
    <property type="entry name" value="NAD(P)-bd_dom_sf"/>
</dbReference>
<name>A0A171KSY7_9BURK</name>
<dbReference type="RefSeq" id="WP_068370386.1">
    <property type="nucleotide sequence ID" value="NZ_JANKLF010000002.1"/>
</dbReference>
<dbReference type="Proteomes" id="UP000078084">
    <property type="component" value="Unassembled WGS sequence"/>
</dbReference>
<evidence type="ECO:0008006" key="3">
    <source>
        <dbReference type="Google" id="ProtNLM"/>
    </source>
</evidence>
<gene>
    <name evidence="1" type="ORF">AAV32_08630</name>
</gene>
<evidence type="ECO:0000313" key="1">
    <source>
        <dbReference type="EMBL" id="KKO72004.1"/>
    </source>
</evidence>
<dbReference type="EMBL" id="LBNE01000004">
    <property type="protein sequence ID" value="KKO72004.1"/>
    <property type="molecule type" value="Genomic_DNA"/>
</dbReference>
<protein>
    <recommendedName>
        <fullName evidence="3">Saccharopine dehydrogenase</fullName>
    </recommendedName>
</protein>